<dbReference type="Proteomes" id="UP000189761">
    <property type="component" value="Unassembled WGS sequence"/>
</dbReference>
<dbReference type="RefSeq" id="WP_058006423.1">
    <property type="nucleotide sequence ID" value="NZ_CP065424.1"/>
</dbReference>
<accession>A0A8E2I4B1</accession>
<dbReference type="AlphaFoldDB" id="A0A8E2I4B1"/>
<keyword evidence="2" id="KW-0012">Acyltransferase</keyword>
<organism evidence="4 5">
    <name type="scientific">Heyndrickxia oleronia</name>
    <dbReference type="NCBI Taxonomy" id="38875"/>
    <lineage>
        <taxon>Bacteria</taxon>
        <taxon>Bacillati</taxon>
        <taxon>Bacillota</taxon>
        <taxon>Bacilli</taxon>
        <taxon>Bacillales</taxon>
        <taxon>Bacillaceae</taxon>
        <taxon>Heyndrickxia</taxon>
    </lineage>
</organism>
<dbReference type="Pfam" id="PF00583">
    <property type="entry name" value="Acetyltransf_1"/>
    <property type="match status" value="1"/>
</dbReference>
<dbReference type="InterPro" id="IPR016181">
    <property type="entry name" value="Acyl_CoA_acyltransferase"/>
</dbReference>
<gene>
    <name evidence="4" type="ORF">BWZ43_23805</name>
</gene>
<dbReference type="InterPro" id="IPR000182">
    <property type="entry name" value="GNAT_dom"/>
</dbReference>
<evidence type="ECO:0000256" key="2">
    <source>
        <dbReference type="ARBA" id="ARBA00023315"/>
    </source>
</evidence>
<dbReference type="EMBL" id="MTLA01000425">
    <property type="protein sequence ID" value="OOP65898.1"/>
    <property type="molecule type" value="Genomic_DNA"/>
</dbReference>
<keyword evidence="1 4" id="KW-0808">Transferase</keyword>
<dbReference type="InterPro" id="IPR050832">
    <property type="entry name" value="Bact_Acetyltransf"/>
</dbReference>
<feature type="domain" description="N-acetyltransferase" evidence="3">
    <location>
        <begin position="9"/>
        <end position="160"/>
    </location>
</feature>
<evidence type="ECO:0000313" key="4">
    <source>
        <dbReference type="EMBL" id="OOP65898.1"/>
    </source>
</evidence>
<keyword evidence="5" id="KW-1185">Reference proteome</keyword>
<dbReference type="PROSITE" id="PS51186">
    <property type="entry name" value="GNAT"/>
    <property type="match status" value="1"/>
</dbReference>
<dbReference type="SUPFAM" id="SSF55729">
    <property type="entry name" value="Acyl-CoA N-acyltransferases (Nat)"/>
    <property type="match status" value="1"/>
</dbReference>
<dbReference type="PANTHER" id="PTHR43877">
    <property type="entry name" value="AMINOALKYLPHOSPHONATE N-ACETYLTRANSFERASE-RELATED-RELATED"/>
    <property type="match status" value="1"/>
</dbReference>
<proteinExistence type="predicted"/>
<reference evidence="4 5" key="1">
    <citation type="submission" date="2017-01" db="EMBL/GenBank/DDBJ databases">
        <title>Draft genome sequence of Bacillus oleronius.</title>
        <authorList>
            <person name="Allam M."/>
        </authorList>
    </citation>
    <scope>NUCLEOTIDE SEQUENCE [LARGE SCALE GENOMIC DNA]</scope>
    <source>
        <strain evidence="4 5">DSM 9356</strain>
    </source>
</reference>
<evidence type="ECO:0000256" key="1">
    <source>
        <dbReference type="ARBA" id="ARBA00022679"/>
    </source>
</evidence>
<dbReference type="CDD" id="cd04301">
    <property type="entry name" value="NAT_SF"/>
    <property type="match status" value="1"/>
</dbReference>
<comment type="caution">
    <text evidence="4">The sequence shown here is derived from an EMBL/GenBank/DDBJ whole genome shotgun (WGS) entry which is preliminary data.</text>
</comment>
<dbReference type="GO" id="GO:0016747">
    <property type="term" value="F:acyltransferase activity, transferring groups other than amino-acyl groups"/>
    <property type="evidence" value="ECO:0007669"/>
    <property type="project" value="InterPro"/>
</dbReference>
<evidence type="ECO:0000259" key="3">
    <source>
        <dbReference type="PROSITE" id="PS51186"/>
    </source>
</evidence>
<evidence type="ECO:0000313" key="5">
    <source>
        <dbReference type="Proteomes" id="UP000189761"/>
    </source>
</evidence>
<sequence length="1021" mass="118849">MTQSTIDSIKIVKYHEGLAKSIADMWNESREGWGGDASIMTEEQVIEKEANSEDLFLYLALDNEKVVGYCGISEYKEDVKALYIRLLNVHPDYQGKKIGKQLVLKAVEKTVELGWPRIDLYTWAGNVKAVPLYKKCGFFWEDRDETTHLMNFIPLVLQNELLKPYFQHLDWYKDNKRVIEVKPDGTKENGFTFFEYIWQNEQYYVRVQIEKSGRGIRLIETNEYLLEIKMDSHSKIEGRDANLQVFVKNKTNEALTIDVNGLQNERIHVHATYKQVHVKEQYHIDIPVSIYDGSEPNEWVTHPKAELNIQMNGLRCIMALGTYPKKAMKLKWVYHPKKFETNKRQICYLEIDNQLKQNAEISLELPENSWLEWTEPIITNSVEEIGLLEVPFLINKYGFIQAECKVTVKTEDETFEWSEPVAFSLPNFGVKACGYDKEYYYLQNGYYKVRIRKRDNAMTVGSEENLIQRTVIFPPKFGKPYIGELSKKEASHFEWNQDEQKSTLKLFYEISKPSNLKLIACFELYGEGLLKYWLEIENSSRDELHELYVYQPIRHELNQTYVPLNNNIIYFNDAKMTDLSQLNSNEVSENWIFSDDLKEPHGLSWSKNAKIGFDGWLLYVEEKIETLQVKGKIRTSPIHIAVGAIKSVEDFQFFATGLRETMLINKEVNLSTPTTNLVLADQDKMAVQLKRIQNRYFHGTLSIEEGQEIIHQMEIHQENNQDIQLEIPTKKKAFTPIHYSLESDSQQIQGSMLFIQQDHTKIQLTKEEEQSIYKLTNGDLTIRASTRFFPTLYSIKYKDQEWLDSSFPVPEPKAWWNPWGGGVQSSLNGISLFSWLKEQSYTTFVKKTDQHGNVWEGLAIHTNFEKHEKWKGLRSIQYYLTLPGVPIIVHFTELAHLHRSIHEPLYTELWLKKGSISHTMAQLVDTKGSQWFKAGSEEHIFRSSNPYLVSNHDQTEWMQVFSANSKADSECIFSEEFALAATISHLNINPGDDHRTEPIFMLFPGTPIEKEAIESLKTIKF</sequence>
<dbReference type="Gene3D" id="3.40.630.30">
    <property type="match status" value="1"/>
</dbReference>
<protein>
    <submittedName>
        <fullName evidence="4">N-acetyltransferase</fullName>
    </submittedName>
</protein>
<name>A0A8E2I4B1_9BACI</name>